<name>A0A9P4GF76_9PLEO</name>
<dbReference type="GeneID" id="63853407"/>
<proteinExistence type="predicted"/>
<dbReference type="PANTHER" id="PTHR38436:SF3">
    <property type="entry name" value="CARBOXYMETHYLENEBUTENOLIDASE-RELATED"/>
    <property type="match status" value="1"/>
</dbReference>
<dbReference type="PANTHER" id="PTHR38436">
    <property type="entry name" value="POLYKETIDE CYCLASE SNOAL-LIKE DOMAIN"/>
    <property type="match status" value="1"/>
</dbReference>
<sequence>MALQYLADRNGWLSFKHSTPMLYITAEDDDFDVQTMKAWRDEGFIVEYIPMGKGGKQYVQTLHHLGDRMGIGERYAVVAFGDAASICLDVFSEPKTATSKLCSLIAYYPSSIPDTRHRFTASFRVLVHLAEGTTGNESTVGVTRRPEVLGIQGKRRTVQKRITPGIGAGGLQDKIVYPVFTYEGVEPGFAEHDLDEYDSVADAIAWSRSLSMVRRGFGAEVDLERTWEENEEQKYRGKNIEKLMETYASGPDSPTPFVNFTPTMTGGHSLPELRRFYKDYFLRAAPPSLHMRLISRTIGVDRIVDELYIQFKHTCQMPWILPGISPTNQKVEIVVVSIVAFRAGKVWCERVYWDQASVLFQVGLLDPDEVPEEFKKQGLEMLPVSGSEAARKVMDVQSEEGNDMIDDW</sequence>
<dbReference type="InterPro" id="IPR009959">
    <property type="entry name" value="Cyclase_SnoaL-like"/>
</dbReference>
<gene>
    <name evidence="1" type="ORF">K460DRAFT_397462</name>
</gene>
<dbReference type="Proteomes" id="UP000800039">
    <property type="component" value="Unassembled WGS sequence"/>
</dbReference>
<dbReference type="GO" id="GO:0030638">
    <property type="term" value="P:polyketide metabolic process"/>
    <property type="evidence" value="ECO:0007669"/>
    <property type="project" value="InterPro"/>
</dbReference>
<accession>A0A9P4GF76</accession>
<evidence type="ECO:0000313" key="2">
    <source>
        <dbReference type="Proteomes" id="UP000800039"/>
    </source>
</evidence>
<dbReference type="OrthoDB" id="5440at2759"/>
<dbReference type="SUPFAM" id="SSF54427">
    <property type="entry name" value="NTF2-like"/>
    <property type="match status" value="1"/>
</dbReference>
<dbReference type="EMBL" id="ML976617">
    <property type="protein sequence ID" value="KAF1844349.1"/>
    <property type="molecule type" value="Genomic_DNA"/>
</dbReference>
<evidence type="ECO:0008006" key="3">
    <source>
        <dbReference type="Google" id="ProtNLM"/>
    </source>
</evidence>
<keyword evidence="2" id="KW-1185">Reference proteome</keyword>
<dbReference type="AlphaFoldDB" id="A0A9P4GF76"/>
<dbReference type="RefSeq" id="XP_040786912.1">
    <property type="nucleotide sequence ID" value="XM_040936156.1"/>
</dbReference>
<dbReference type="Gene3D" id="3.10.450.50">
    <property type="match status" value="1"/>
</dbReference>
<organism evidence="1 2">
    <name type="scientific">Cucurbitaria berberidis CBS 394.84</name>
    <dbReference type="NCBI Taxonomy" id="1168544"/>
    <lineage>
        <taxon>Eukaryota</taxon>
        <taxon>Fungi</taxon>
        <taxon>Dikarya</taxon>
        <taxon>Ascomycota</taxon>
        <taxon>Pezizomycotina</taxon>
        <taxon>Dothideomycetes</taxon>
        <taxon>Pleosporomycetidae</taxon>
        <taxon>Pleosporales</taxon>
        <taxon>Pleosporineae</taxon>
        <taxon>Cucurbitariaceae</taxon>
        <taxon>Cucurbitaria</taxon>
    </lineage>
</organism>
<protein>
    <recommendedName>
        <fullName evidence="3">Dienelactone hydrolase</fullName>
    </recommendedName>
</protein>
<evidence type="ECO:0000313" key="1">
    <source>
        <dbReference type="EMBL" id="KAF1844349.1"/>
    </source>
</evidence>
<reference evidence="1" key="1">
    <citation type="submission" date="2020-01" db="EMBL/GenBank/DDBJ databases">
        <authorList>
            <consortium name="DOE Joint Genome Institute"/>
            <person name="Haridas S."/>
            <person name="Albert R."/>
            <person name="Binder M."/>
            <person name="Bloem J."/>
            <person name="Labutti K."/>
            <person name="Salamov A."/>
            <person name="Andreopoulos B."/>
            <person name="Baker S.E."/>
            <person name="Barry K."/>
            <person name="Bills G."/>
            <person name="Bluhm B.H."/>
            <person name="Cannon C."/>
            <person name="Castanera R."/>
            <person name="Culley D.E."/>
            <person name="Daum C."/>
            <person name="Ezra D."/>
            <person name="Gonzalez J.B."/>
            <person name="Henrissat B."/>
            <person name="Kuo A."/>
            <person name="Liang C."/>
            <person name="Lipzen A."/>
            <person name="Lutzoni F."/>
            <person name="Magnuson J."/>
            <person name="Mondo S."/>
            <person name="Nolan M."/>
            <person name="Ohm R."/>
            <person name="Pangilinan J."/>
            <person name="Park H.-J."/>
            <person name="Ramirez L."/>
            <person name="Alfaro M."/>
            <person name="Sun H."/>
            <person name="Tritt A."/>
            <person name="Yoshinaga Y."/>
            <person name="Zwiers L.-H."/>
            <person name="Turgeon B.G."/>
            <person name="Goodwin S.B."/>
            <person name="Spatafora J.W."/>
            <person name="Crous P.W."/>
            <person name="Grigoriev I.V."/>
        </authorList>
    </citation>
    <scope>NUCLEOTIDE SEQUENCE</scope>
    <source>
        <strain evidence="1">CBS 394.84</strain>
    </source>
</reference>
<dbReference type="InterPro" id="IPR032710">
    <property type="entry name" value="NTF2-like_dom_sf"/>
</dbReference>
<comment type="caution">
    <text evidence="1">The sequence shown here is derived from an EMBL/GenBank/DDBJ whole genome shotgun (WGS) entry which is preliminary data.</text>
</comment>